<evidence type="ECO:0000259" key="2">
    <source>
        <dbReference type="Pfam" id="PF24983"/>
    </source>
</evidence>
<feature type="compositionally biased region" description="Polar residues" evidence="1">
    <location>
        <begin position="798"/>
        <end position="811"/>
    </location>
</feature>
<evidence type="ECO:0000313" key="3">
    <source>
        <dbReference type="Proteomes" id="UP000095285"/>
    </source>
</evidence>
<feature type="compositionally biased region" description="Basic and acidic residues" evidence="1">
    <location>
        <begin position="109"/>
        <end position="125"/>
    </location>
</feature>
<dbReference type="Proteomes" id="UP000095285">
    <property type="component" value="Unassembled WGS sequence"/>
</dbReference>
<organism evidence="3 4">
    <name type="scientific">Loa loa</name>
    <name type="common">Eye worm</name>
    <name type="synonym">Filaria loa</name>
    <dbReference type="NCBI Taxonomy" id="7209"/>
    <lineage>
        <taxon>Eukaryota</taxon>
        <taxon>Metazoa</taxon>
        <taxon>Ecdysozoa</taxon>
        <taxon>Nematoda</taxon>
        <taxon>Chromadorea</taxon>
        <taxon>Rhabditida</taxon>
        <taxon>Spirurina</taxon>
        <taxon>Spiruromorpha</taxon>
        <taxon>Filarioidea</taxon>
        <taxon>Onchocercidae</taxon>
        <taxon>Loa</taxon>
    </lineage>
</organism>
<feature type="compositionally biased region" description="Basic and acidic residues" evidence="1">
    <location>
        <begin position="154"/>
        <end position="163"/>
    </location>
</feature>
<protein>
    <submittedName>
        <fullName evidence="4">PCI domain-containing protein</fullName>
    </submittedName>
</protein>
<dbReference type="InterPro" id="IPR056676">
    <property type="entry name" value="DUF7774"/>
</dbReference>
<feature type="compositionally biased region" description="Polar residues" evidence="1">
    <location>
        <begin position="30"/>
        <end position="46"/>
    </location>
</feature>
<dbReference type="Pfam" id="PF24983">
    <property type="entry name" value="DUF7774"/>
    <property type="match status" value="1"/>
</dbReference>
<feature type="compositionally biased region" description="Basic residues" evidence="1">
    <location>
        <begin position="140"/>
        <end position="153"/>
    </location>
</feature>
<feature type="compositionally biased region" description="Basic and acidic residues" evidence="1">
    <location>
        <begin position="173"/>
        <end position="184"/>
    </location>
</feature>
<feature type="domain" description="DUF7774" evidence="2">
    <location>
        <begin position="342"/>
        <end position="425"/>
    </location>
</feature>
<reference evidence="3" key="1">
    <citation type="submission" date="2012-04" db="EMBL/GenBank/DDBJ databases">
        <title>The Genome Sequence of Loa loa.</title>
        <authorList>
            <consortium name="The Broad Institute Genome Sequencing Platform"/>
            <consortium name="Broad Institute Genome Sequencing Center for Infectious Disease"/>
            <person name="Nutman T.B."/>
            <person name="Fink D.L."/>
            <person name="Russ C."/>
            <person name="Young S."/>
            <person name="Zeng Q."/>
            <person name="Gargeya S."/>
            <person name="Alvarado L."/>
            <person name="Berlin A."/>
            <person name="Chapman S.B."/>
            <person name="Chen Z."/>
            <person name="Freedman E."/>
            <person name="Gellesch M."/>
            <person name="Goldberg J."/>
            <person name="Griggs A."/>
            <person name="Gujja S."/>
            <person name="Heilman E.R."/>
            <person name="Heiman D."/>
            <person name="Howarth C."/>
            <person name="Mehta T."/>
            <person name="Neiman D."/>
            <person name="Pearson M."/>
            <person name="Roberts A."/>
            <person name="Saif S."/>
            <person name="Shea T."/>
            <person name="Shenoy N."/>
            <person name="Sisk P."/>
            <person name="Stolte C."/>
            <person name="Sykes S."/>
            <person name="White J."/>
            <person name="Yandava C."/>
            <person name="Haas B."/>
            <person name="Henn M.R."/>
            <person name="Nusbaum C."/>
            <person name="Birren B."/>
        </authorList>
    </citation>
    <scope>NUCLEOTIDE SEQUENCE [LARGE SCALE GENOMIC DNA]</scope>
</reference>
<reference evidence="4" key="2">
    <citation type="submission" date="2016-11" db="UniProtKB">
        <authorList>
            <consortium name="WormBaseParasite"/>
        </authorList>
    </citation>
    <scope>IDENTIFICATION</scope>
</reference>
<dbReference type="AlphaFoldDB" id="A0A1I7VGY0"/>
<feature type="region of interest" description="Disordered" evidence="1">
    <location>
        <begin position="772"/>
        <end position="811"/>
    </location>
</feature>
<keyword evidence="3" id="KW-1185">Reference proteome</keyword>
<sequence>MYTVVLFLHNRQKSTLLNKSSLLQPKDAHTSGSPEAFSQLSCSKNSTETREVSQSRSTSLRANLINNSEASLLLVPPEKRRETKSSATISSLESKTDKINNIESQPKTLKGEVKKGAGEKKQKDWGKKKKRKEEVDRGKLKTRQKRLKILKNHKKDENAEDVKKKKRVGNEMTKSKEENRKDENAVHRCAEGKELAFGSCAGGSEKVVEISGEQESKPVVSKSSSDKSLVKAESLPANISLDVSNYYQKEYSQSISNTNLLLKPIKVTKKDQSLYEKMDDEIILDTNLLQSLATDLITESNKVNKDVIGEDIAKKLIEIEKKDQLFAEQDHIKEEKKVVVSEIAKRIVEALTSNQVLGKVLMPEEATILRDYFSRKIPLSEKVLATLDTALDKILRRAHEFYDDKRELYVFLKDRDSAKTKLLDALIAKKSNYLVDLMTDASFYADRISKGLIDAYKLATEGILVARDNLHYMQAAVGHTYRYSKEMAYRGAALTYETATRGKELAEIGASISAQMTSDAAKMTINAAVRGKELAERGAAIGTKMTSDAAKITLDAAVRGKELAERGAAIGTKMTSDAAKITLDAAVRGKELAERGAAIGTKMTSDAAKITLDAAVRGKELAERGAAIGTKMTSDAAKITLDAAVRGKELAERGAAIGTKMTYDVTNRGKEIAELGVEIGAKVTQDAAFKGLQIAEGTIQAASKGTEMVKDSLTAASTATLDLSEAALESAVQTTELIGRKVQSFTNAMNQARSEIRKSNEWLLSFFQPSKTSETLGTSEIEDSDSDSSDEDSDKDGTSLSANEKTGVVNQ</sequence>
<evidence type="ECO:0000256" key="1">
    <source>
        <dbReference type="SAM" id="MobiDB-lite"/>
    </source>
</evidence>
<feature type="region of interest" description="Disordered" evidence="1">
    <location>
        <begin position="77"/>
        <end position="184"/>
    </location>
</feature>
<accession>A0A1I7VGY0</accession>
<dbReference type="WBParaSite" id="EN70_2435">
    <property type="protein sequence ID" value="EN70_2435"/>
    <property type="gene ID" value="EN70_2435"/>
</dbReference>
<proteinExistence type="predicted"/>
<evidence type="ECO:0000313" key="4">
    <source>
        <dbReference type="WBParaSite" id="EN70_2435"/>
    </source>
</evidence>
<feature type="region of interest" description="Disordered" evidence="1">
    <location>
        <begin position="24"/>
        <end position="58"/>
    </location>
</feature>
<feature type="compositionally biased region" description="Acidic residues" evidence="1">
    <location>
        <begin position="780"/>
        <end position="794"/>
    </location>
</feature>
<name>A0A1I7VGY0_LOALO</name>